<proteinExistence type="predicted"/>
<dbReference type="Proteomes" id="UP001186974">
    <property type="component" value="Unassembled WGS sequence"/>
</dbReference>
<dbReference type="EMBL" id="JAWDJW010001397">
    <property type="protein sequence ID" value="KAK3079072.1"/>
    <property type="molecule type" value="Genomic_DNA"/>
</dbReference>
<sequence>MVNFTKSIKVGTSDEEGVMLGPIQNSMQYEKVKGFFKDSKDQGYTFAAGDAEVKSGKGYFIQPTIIDNPPNDSRIITEEPFGPIVPTQPFEDIEEVISRANNTNAGLGASVWSKDIKKAQEIGWRLEAGNVFVNSWTKPVPQAFFSGHKESGIGGEWGKTGLLAYCNALALHTYKS</sequence>
<organism evidence="1 2">
    <name type="scientific">Coniosporium uncinatum</name>
    <dbReference type="NCBI Taxonomy" id="93489"/>
    <lineage>
        <taxon>Eukaryota</taxon>
        <taxon>Fungi</taxon>
        <taxon>Dikarya</taxon>
        <taxon>Ascomycota</taxon>
        <taxon>Pezizomycotina</taxon>
        <taxon>Dothideomycetes</taxon>
        <taxon>Dothideomycetes incertae sedis</taxon>
        <taxon>Coniosporium</taxon>
    </lineage>
</organism>
<comment type="caution">
    <text evidence="1">The sequence shown here is derived from an EMBL/GenBank/DDBJ whole genome shotgun (WGS) entry which is preliminary data.</text>
</comment>
<gene>
    <name evidence="1" type="ORF">LTS18_005810</name>
</gene>
<reference evidence="1" key="1">
    <citation type="submission" date="2024-09" db="EMBL/GenBank/DDBJ databases">
        <title>Black Yeasts Isolated from many extreme environments.</title>
        <authorList>
            <person name="Coleine C."/>
            <person name="Stajich J.E."/>
            <person name="Selbmann L."/>
        </authorList>
    </citation>
    <scope>NUCLEOTIDE SEQUENCE</scope>
    <source>
        <strain evidence="1">CCFEE 5737</strain>
    </source>
</reference>
<evidence type="ECO:0000313" key="2">
    <source>
        <dbReference type="Proteomes" id="UP001186974"/>
    </source>
</evidence>
<accession>A0ACC3DRB6</accession>
<name>A0ACC3DRB6_9PEZI</name>
<keyword evidence="2" id="KW-1185">Reference proteome</keyword>
<evidence type="ECO:0000313" key="1">
    <source>
        <dbReference type="EMBL" id="KAK3079072.1"/>
    </source>
</evidence>
<protein>
    <submittedName>
        <fullName evidence="1">Uncharacterized protein</fullName>
    </submittedName>
</protein>